<accession>A0ABY9YQ28</accession>
<evidence type="ECO:0000313" key="1">
    <source>
        <dbReference type="EMBL" id="WNH52818.1"/>
    </source>
</evidence>
<evidence type="ECO:0000313" key="2">
    <source>
        <dbReference type="Proteomes" id="UP001302072"/>
    </source>
</evidence>
<protein>
    <submittedName>
        <fullName evidence="1">Uncharacterized protein</fullName>
    </submittedName>
</protein>
<dbReference type="RefSeq" id="WP_311192002.1">
    <property type="nucleotide sequence ID" value="NZ_CP115541.1"/>
</dbReference>
<dbReference type="Proteomes" id="UP001302072">
    <property type="component" value="Chromosome"/>
</dbReference>
<keyword evidence="2" id="KW-1185">Reference proteome</keyword>
<dbReference type="EMBL" id="CP115541">
    <property type="protein sequence ID" value="WNH52818.1"/>
    <property type="molecule type" value="Genomic_DNA"/>
</dbReference>
<sequence>MSGHFILKEYIDCSLFGIAFSVEAWQPNGGRAFVHAVKIDGRPAIEVLNLPDASTLQQALDIGVGFAVEQIDS</sequence>
<name>A0ABY9YQ28_9GAMM</name>
<proteinExistence type="predicted"/>
<organism evidence="1 2">
    <name type="scientific">Stenotrophomonas oahuensis</name>
    <dbReference type="NCBI Taxonomy" id="3003271"/>
    <lineage>
        <taxon>Bacteria</taxon>
        <taxon>Pseudomonadati</taxon>
        <taxon>Pseudomonadota</taxon>
        <taxon>Gammaproteobacteria</taxon>
        <taxon>Lysobacterales</taxon>
        <taxon>Lysobacteraceae</taxon>
        <taxon>Stenotrophomonas</taxon>
    </lineage>
</organism>
<reference evidence="1 2" key="1">
    <citation type="submission" date="2022-12" db="EMBL/GenBank/DDBJ databases">
        <title>Two new species, Stenotrophomonas aracearum and Stenotrophomonas oahuensis, isolated from Anthurium (Araceae family) in Hawaii.</title>
        <authorList>
            <person name="Chunag S.C."/>
            <person name="Dobhal S."/>
            <person name="Alvarez A."/>
            <person name="Arif M."/>
        </authorList>
    </citation>
    <scope>NUCLEOTIDE SEQUENCE [LARGE SCALE GENOMIC DNA]</scope>
    <source>
        <strain evidence="1 2">A5586</strain>
    </source>
</reference>
<gene>
    <name evidence="1" type="ORF">PDM29_00675</name>
</gene>